<organism evidence="1 2">
    <name type="scientific">Canavalia gladiata</name>
    <name type="common">Sword bean</name>
    <name type="synonym">Dolichos gladiatus</name>
    <dbReference type="NCBI Taxonomy" id="3824"/>
    <lineage>
        <taxon>Eukaryota</taxon>
        <taxon>Viridiplantae</taxon>
        <taxon>Streptophyta</taxon>
        <taxon>Embryophyta</taxon>
        <taxon>Tracheophyta</taxon>
        <taxon>Spermatophyta</taxon>
        <taxon>Magnoliopsida</taxon>
        <taxon>eudicotyledons</taxon>
        <taxon>Gunneridae</taxon>
        <taxon>Pentapetalae</taxon>
        <taxon>rosids</taxon>
        <taxon>fabids</taxon>
        <taxon>Fabales</taxon>
        <taxon>Fabaceae</taxon>
        <taxon>Papilionoideae</taxon>
        <taxon>50 kb inversion clade</taxon>
        <taxon>NPAAA clade</taxon>
        <taxon>indigoferoid/millettioid clade</taxon>
        <taxon>Phaseoleae</taxon>
        <taxon>Canavalia</taxon>
    </lineage>
</organism>
<keyword evidence="2" id="KW-1185">Reference proteome</keyword>
<dbReference type="EMBL" id="JAYMYQ010000023">
    <property type="protein sequence ID" value="KAK7298901.1"/>
    <property type="molecule type" value="Genomic_DNA"/>
</dbReference>
<sequence>MRPIDQPKSILINKRMNGKQIEDFFTDPILHLSTELMNRDELKRWPIIILASPHRVDRLSSRSYCKIFPNIFLRGFYSFLELFMTNLLGSFAWETDAKGGDLVADRVLTSLLALEMLN</sequence>
<reference evidence="1 2" key="1">
    <citation type="submission" date="2024-01" db="EMBL/GenBank/DDBJ databases">
        <title>The genomes of 5 underutilized Papilionoideae crops provide insights into root nodulation and disease resistanc.</title>
        <authorList>
            <person name="Jiang F."/>
        </authorList>
    </citation>
    <scope>NUCLEOTIDE SEQUENCE [LARGE SCALE GENOMIC DNA]</scope>
    <source>
        <strain evidence="1">LVBAO_FW01</strain>
        <tissue evidence="1">Leaves</tissue>
    </source>
</reference>
<protein>
    <submittedName>
        <fullName evidence="1">Uncharacterized protein</fullName>
    </submittedName>
</protein>
<accession>A0AAN9JIP9</accession>
<comment type="caution">
    <text evidence="1">The sequence shown here is derived from an EMBL/GenBank/DDBJ whole genome shotgun (WGS) entry which is preliminary data.</text>
</comment>
<name>A0AAN9JIP9_CANGL</name>
<gene>
    <name evidence="1" type="ORF">VNO77_46221</name>
</gene>
<dbReference type="AlphaFoldDB" id="A0AAN9JIP9"/>
<dbReference type="Proteomes" id="UP001367508">
    <property type="component" value="Unassembled WGS sequence"/>
</dbReference>
<evidence type="ECO:0000313" key="2">
    <source>
        <dbReference type="Proteomes" id="UP001367508"/>
    </source>
</evidence>
<evidence type="ECO:0000313" key="1">
    <source>
        <dbReference type="EMBL" id="KAK7298901.1"/>
    </source>
</evidence>
<proteinExistence type="predicted"/>